<reference evidence="3 4" key="1">
    <citation type="submission" date="2017-03" db="EMBL/GenBank/DDBJ databases">
        <title>An alternative strategy for trypanosome survival in the mammalian bloodstream revealed through genome and transcriptome analysis of the ubiquitous bovine parasite Trypanosoma (Megatrypanum) theileri.</title>
        <authorList>
            <person name="Kelly S."/>
            <person name="Ivens A."/>
            <person name="Mott A."/>
            <person name="O'Neill E."/>
            <person name="Emms D."/>
            <person name="Macleod O."/>
            <person name="Voorheis P."/>
            <person name="Matthews J."/>
            <person name="Matthews K."/>
            <person name="Carrington M."/>
        </authorList>
    </citation>
    <scope>NUCLEOTIDE SEQUENCE [LARGE SCALE GENOMIC DNA]</scope>
    <source>
        <strain evidence="3">Edinburgh</strain>
    </source>
</reference>
<dbReference type="PANTHER" id="PTHR44525">
    <property type="entry name" value="WD REPEAT-CONTAINING PROTEIN 27"/>
    <property type="match status" value="1"/>
</dbReference>
<dbReference type="SUPFAM" id="SSF50978">
    <property type="entry name" value="WD40 repeat-like"/>
    <property type="match status" value="1"/>
</dbReference>
<evidence type="ECO:0000313" key="4">
    <source>
        <dbReference type="Proteomes" id="UP000192257"/>
    </source>
</evidence>
<dbReference type="InterPro" id="IPR015943">
    <property type="entry name" value="WD40/YVTN_repeat-like_dom_sf"/>
</dbReference>
<dbReference type="STRING" id="67003.A0A1X0P1Y6"/>
<dbReference type="Gene3D" id="2.130.10.10">
    <property type="entry name" value="YVTN repeat-like/Quinoprotein amine dehydrogenase"/>
    <property type="match status" value="2"/>
</dbReference>
<dbReference type="Pfam" id="PF00400">
    <property type="entry name" value="WD40"/>
    <property type="match status" value="2"/>
</dbReference>
<protein>
    <submittedName>
        <fullName evidence="3">Putative WD repeat-containing protein 27-like</fullName>
    </submittedName>
</protein>
<dbReference type="RefSeq" id="XP_028884927.1">
    <property type="nucleotide sequence ID" value="XM_029023731.1"/>
</dbReference>
<organism evidence="3 4">
    <name type="scientific">Trypanosoma theileri</name>
    <dbReference type="NCBI Taxonomy" id="67003"/>
    <lineage>
        <taxon>Eukaryota</taxon>
        <taxon>Discoba</taxon>
        <taxon>Euglenozoa</taxon>
        <taxon>Kinetoplastea</taxon>
        <taxon>Metakinetoplastina</taxon>
        <taxon>Trypanosomatida</taxon>
        <taxon>Trypanosomatidae</taxon>
        <taxon>Trypanosoma</taxon>
    </lineage>
</organism>
<feature type="repeat" description="WD" evidence="1">
    <location>
        <begin position="720"/>
        <end position="743"/>
    </location>
</feature>
<dbReference type="GeneID" id="39983511"/>
<dbReference type="InterPro" id="IPR011047">
    <property type="entry name" value="Quinoprotein_ADH-like_sf"/>
</dbReference>
<sequence length="821" mass="89611">MSQSSESVLRELQLRGTQVICIAVSAEYLIWCSHSGGVSKLYVWYCWEEQPSTEPLVELGFTPSLISLFQEKILLIGERALALFTLERHPLCILAGGGVEEQEEEEECSLTEEFVCGCVIEGVNQATWTPDGLTVALSTPDQLVLVDCRVGYTGNGDDSGSRGGERWPYQLVDCGCWYDDHGAAFAAFSATRLFLISYQNHLVSIRYKNEDDDICCHVESILDRDGHILSRAHQVTCFAVGGSEEGHLVVGFSDGTVKLLQQETLDVFFTLNVTKQLYRSVDPSTIPKEVEEGGMCVLDVTVGRKFFLLVRPDAVICYDKNSMELLIDRTLFLSDDNSVLCAVSGNGSWCVWSPKKQDFIYYVPGVEVCSSNINNDDMIHAREALRAELLEPLLLPYQQQLAAATAASVGKGTGKNDKNNKKKTNLNVDKPVTFGHPIKSSGYAASVPWSIQKQEKDIRAKTRKPTRLPPITAAPLRYKALPFSNHPLQPMTNSNKILSSSPIHHAVVTSATFSAAGAGLLTASGDTTANWLKYPVAKNGGDGKMMRAHKAPLNTADINLSVNAPIVATGSADGMIAVWQPSKRASPYIIQQVGKEVRSVKFFYTDKFLCYAAGNTVNLSRYALDDGGGDLHRKRNESKMENVLSFNAGSAHSVVAIDAINYFTSNIIVWAGSNKTVGIYDVSAEKNIRLVEEAHTRPIHHIGMMTASRYASPSTDLLHMYITAGLDNTVRVWDLRQERSVRQLAFHRNTAVPVGVALSPTGAMVAVGSENRTVCIYDVGSGAALDNVVVADIPTAVCWHPVENVLAVGITTGGIHLMGQR</sequence>
<keyword evidence="4" id="KW-1185">Reference proteome</keyword>
<accession>A0A1X0P1Y6</accession>
<feature type="region of interest" description="Disordered" evidence="2">
    <location>
        <begin position="408"/>
        <end position="431"/>
    </location>
</feature>
<dbReference type="AlphaFoldDB" id="A0A1X0P1Y6"/>
<dbReference type="InterPro" id="IPR001680">
    <property type="entry name" value="WD40_rpt"/>
</dbReference>
<evidence type="ECO:0000313" key="3">
    <source>
        <dbReference type="EMBL" id="ORC90861.1"/>
    </source>
</evidence>
<gene>
    <name evidence="3" type="ORF">TM35_000072850</name>
</gene>
<dbReference type="InterPro" id="IPR036322">
    <property type="entry name" value="WD40_repeat_dom_sf"/>
</dbReference>
<dbReference type="SMART" id="SM00320">
    <property type="entry name" value="WD40"/>
    <property type="match status" value="8"/>
</dbReference>
<comment type="caution">
    <text evidence="3">The sequence shown here is derived from an EMBL/GenBank/DDBJ whole genome shotgun (WGS) entry which is preliminary data.</text>
</comment>
<dbReference type="PROSITE" id="PS50082">
    <property type="entry name" value="WD_REPEATS_2"/>
    <property type="match status" value="1"/>
</dbReference>
<dbReference type="Proteomes" id="UP000192257">
    <property type="component" value="Unassembled WGS sequence"/>
</dbReference>
<dbReference type="PANTHER" id="PTHR44525:SF1">
    <property type="entry name" value="WD REPEAT-CONTAINING PROTEIN 27"/>
    <property type="match status" value="1"/>
</dbReference>
<dbReference type="InterPro" id="IPR042411">
    <property type="entry name" value="WDR27"/>
</dbReference>
<dbReference type="EMBL" id="NBCO01000007">
    <property type="protein sequence ID" value="ORC90861.1"/>
    <property type="molecule type" value="Genomic_DNA"/>
</dbReference>
<keyword evidence="1" id="KW-0853">WD repeat</keyword>
<dbReference type="OrthoDB" id="20669at2759"/>
<evidence type="ECO:0000256" key="1">
    <source>
        <dbReference type="PROSITE-ProRule" id="PRU00221"/>
    </source>
</evidence>
<evidence type="ECO:0000256" key="2">
    <source>
        <dbReference type="SAM" id="MobiDB-lite"/>
    </source>
</evidence>
<proteinExistence type="predicted"/>
<dbReference type="VEuPathDB" id="TriTrypDB:TM35_000072850"/>
<dbReference type="SUPFAM" id="SSF50998">
    <property type="entry name" value="Quinoprotein alcohol dehydrogenase-like"/>
    <property type="match status" value="1"/>
</dbReference>
<name>A0A1X0P1Y6_9TRYP</name>